<dbReference type="OrthoDB" id="10315360at2759"/>
<dbReference type="Proteomes" id="UP000219369">
    <property type="component" value="Unassembled WGS sequence"/>
</dbReference>
<protein>
    <submittedName>
        <fullName evidence="3">Uncharacterized protein</fullName>
    </submittedName>
</protein>
<name>A0A2H3T812_FUSOX</name>
<proteinExistence type="predicted"/>
<sequence>MWDLQDLLLDHDTRREARLAYRREEDIDIKSHQDETLDDVQKNITTEQDKIDEEIKQAQDRFEKLQQEAAATFKNIEEMFRQRDELEMKCATLIDLHVKENEREMERLRECRYCEDERDRRVLKEGIEELFDARPRKRHHHDTSQDSSTPVKASQDRETSSV</sequence>
<evidence type="ECO:0000256" key="2">
    <source>
        <dbReference type="SAM" id="MobiDB-lite"/>
    </source>
</evidence>
<keyword evidence="1" id="KW-0175">Coiled coil</keyword>
<evidence type="ECO:0000313" key="3">
    <source>
        <dbReference type="EMBL" id="SCO84707.1"/>
    </source>
</evidence>
<accession>A0A2H3T812</accession>
<dbReference type="AlphaFoldDB" id="A0A2H3T812"/>
<evidence type="ECO:0000256" key="1">
    <source>
        <dbReference type="SAM" id="Coils"/>
    </source>
</evidence>
<dbReference type="EMBL" id="FMJY01000005">
    <property type="protein sequence ID" value="SCO84707.1"/>
    <property type="molecule type" value="Genomic_DNA"/>
</dbReference>
<evidence type="ECO:0000313" key="4">
    <source>
        <dbReference type="Proteomes" id="UP000219369"/>
    </source>
</evidence>
<reference evidence="4" key="1">
    <citation type="submission" date="2016-09" db="EMBL/GenBank/DDBJ databases">
        <authorList>
            <person name="Guldener U."/>
        </authorList>
    </citation>
    <scope>NUCLEOTIDE SEQUENCE [LARGE SCALE GENOMIC DNA]</scope>
    <source>
        <strain evidence="4">V64-1</strain>
    </source>
</reference>
<gene>
    <name evidence="3" type="ORF">FRV6_08834</name>
</gene>
<organism evidence="3 4">
    <name type="scientific">Fusarium oxysporum</name>
    <name type="common">Fusarium vascular wilt</name>
    <dbReference type="NCBI Taxonomy" id="5507"/>
    <lineage>
        <taxon>Eukaryota</taxon>
        <taxon>Fungi</taxon>
        <taxon>Dikarya</taxon>
        <taxon>Ascomycota</taxon>
        <taxon>Pezizomycotina</taxon>
        <taxon>Sordariomycetes</taxon>
        <taxon>Hypocreomycetidae</taxon>
        <taxon>Hypocreales</taxon>
        <taxon>Nectriaceae</taxon>
        <taxon>Fusarium</taxon>
        <taxon>Fusarium oxysporum species complex</taxon>
    </lineage>
</organism>
<feature type="coiled-coil region" evidence="1">
    <location>
        <begin position="37"/>
        <end position="96"/>
    </location>
</feature>
<feature type="region of interest" description="Disordered" evidence="2">
    <location>
        <begin position="130"/>
        <end position="162"/>
    </location>
</feature>